<feature type="region of interest" description="Disordered" evidence="1">
    <location>
        <begin position="288"/>
        <end position="332"/>
    </location>
</feature>
<reference evidence="3" key="1">
    <citation type="journal article" date="2020" name="Fungal Divers.">
        <title>Resolving the Mortierellaceae phylogeny through synthesis of multi-gene phylogenetics and phylogenomics.</title>
        <authorList>
            <person name="Vandepol N."/>
            <person name="Liber J."/>
            <person name="Desiro A."/>
            <person name="Na H."/>
            <person name="Kennedy M."/>
            <person name="Barry K."/>
            <person name="Grigoriev I.V."/>
            <person name="Miller A.N."/>
            <person name="O'Donnell K."/>
            <person name="Stajich J.E."/>
            <person name="Bonito G."/>
        </authorList>
    </citation>
    <scope>NUCLEOTIDE SEQUENCE</scope>
    <source>
        <strain evidence="3">BC1065</strain>
    </source>
</reference>
<dbReference type="Proteomes" id="UP000807716">
    <property type="component" value="Unassembled WGS sequence"/>
</dbReference>
<feature type="region of interest" description="Disordered" evidence="1">
    <location>
        <begin position="236"/>
        <end position="275"/>
    </location>
</feature>
<name>A0A9P6PYB1_9FUNG</name>
<feature type="compositionally biased region" description="Polar residues" evidence="1">
    <location>
        <begin position="636"/>
        <end position="646"/>
    </location>
</feature>
<evidence type="ECO:0008006" key="5">
    <source>
        <dbReference type="Google" id="ProtNLM"/>
    </source>
</evidence>
<comment type="caution">
    <text evidence="3">The sequence shown here is derived from an EMBL/GenBank/DDBJ whole genome shotgun (WGS) entry which is preliminary data.</text>
</comment>
<feature type="region of interest" description="Disordered" evidence="1">
    <location>
        <begin position="366"/>
        <end position="393"/>
    </location>
</feature>
<feature type="compositionally biased region" description="Polar residues" evidence="1">
    <location>
        <begin position="298"/>
        <end position="324"/>
    </location>
</feature>
<accession>A0A9P6PYB1</accession>
<dbReference type="AlphaFoldDB" id="A0A9P6PYB1"/>
<feature type="region of interest" description="Disordered" evidence="1">
    <location>
        <begin position="145"/>
        <end position="165"/>
    </location>
</feature>
<protein>
    <recommendedName>
        <fullName evidence="5">Late embryogenesis abundant protein LEA-2 subgroup domain-containing protein</fullName>
    </recommendedName>
</protein>
<keyword evidence="2" id="KW-1133">Transmembrane helix</keyword>
<evidence type="ECO:0000256" key="2">
    <source>
        <dbReference type="SAM" id="Phobius"/>
    </source>
</evidence>
<evidence type="ECO:0000313" key="3">
    <source>
        <dbReference type="EMBL" id="KAG0254673.1"/>
    </source>
</evidence>
<keyword evidence="4" id="KW-1185">Reference proteome</keyword>
<feature type="region of interest" description="Disordered" evidence="1">
    <location>
        <begin position="24"/>
        <end position="85"/>
    </location>
</feature>
<feature type="region of interest" description="Disordered" evidence="1">
    <location>
        <begin position="586"/>
        <end position="646"/>
    </location>
</feature>
<dbReference type="OrthoDB" id="20273at2759"/>
<keyword evidence="2" id="KW-0472">Membrane</keyword>
<gene>
    <name evidence="3" type="ORF">DFQ27_006723</name>
</gene>
<feature type="transmembrane region" description="Helical" evidence="2">
    <location>
        <begin position="412"/>
        <end position="429"/>
    </location>
</feature>
<evidence type="ECO:0000256" key="1">
    <source>
        <dbReference type="SAM" id="MobiDB-lite"/>
    </source>
</evidence>
<evidence type="ECO:0000313" key="4">
    <source>
        <dbReference type="Proteomes" id="UP000807716"/>
    </source>
</evidence>
<proteinExistence type="predicted"/>
<feature type="compositionally biased region" description="Pro residues" evidence="1">
    <location>
        <begin position="586"/>
        <end position="595"/>
    </location>
</feature>
<dbReference type="EMBL" id="JAAAJB010000503">
    <property type="protein sequence ID" value="KAG0254673.1"/>
    <property type="molecule type" value="Genomic_DNA"/>
</dbReference>
<sequence>MENTPFLANYQDYRAQSPVREQFAMLQQQQQQHPRHGPAGSRFQTGYGSSSDDGLDGMQQEPIPRQPLQYPTGSLDHPPSSPVMSEHSVNYRASLQYPQYPQYQQQQQQQQQQQSPFIYTQGGMVTPGLGEDRTDYNRIDPYRSALSQQQLPPSSSTSSPFLGPQSLMMYHNNNNSTVSGHSQHGLFEDAPSSYDSRLSMLGQHPARSHQFNQQQQQQQQTHFPLVLLDSHRSETELAPSYHHHHHPSQLDSAGTEDRFTKQSGMEDDDDLSEGTRRARAAIIAAHQGAAGHFPRGGMNSTSQRSDAANTSGTATQDLIQGESKSSSASGGSAGGGIGTGGLGAGATAAVAAAATTGVTAISVAGKGSKKKNGKGGRHDIDSEDEMEEGQEKGALRRREPRCCCCRSRRVCVYTTFISLLVLAVVLFFVSPRVPVFAYDSVRSDVEPTIYKNHIEEPFVMRLRIDNSANWIPLSLNSLNLTMYYKLDNRKVGNNDGLTKSITFQPRQVQYMDFPMMLSYTSEWYIDLNSDGVFQDLIRACTPIPPSATTAPLGMNVQVLGKLNVWGLSWVWKPEFTIDVSNMPCPINAPPPPPPIDPEEPSASANATPTSTTLLASTSTSSATNTNSSLPTSTATVSARSQPTASS</sequence>
<feature type="compositionally biased region" description="Low complexity" evidence="1">
    <location>
        <begin position="600"/>
        <end position="635"/>
    </location>
</feature>
<keyword evidence="2" id="KW-0812">Transmembrane</keyword>
<organism evidence="3 4">
    <name type="scientific">Actinomortierella ambigua</name>
    <dbReference type="NCBI Taxonomy" id="1343610"/>
    <lineage>
        <taxon>Eukaryota</taxon>
        <taxon>Fungi</taxon>
        <taxon>Fungi incertae sedis</taxon>
        <taxon>Mucoromycota</taxon>
        <taxon>Mortierellomycotina</taxon>
        <taxon>Mortierellomycetes</taxon>
        <taxon>Mortierellales</taxon>
        <taxon>Mortierellaceae</taxon>
        <taxon>Actinomortierella</taxon>
    </lineage>
</organism>